<evidence type="ECO:0000313" key="4">
    <source>
        <dbReference type="EMBL" id="CAL1276940.1"/>
    </source>
</evidence>
<organism evidence="4 5">
    <name type="scientific">Larinioides sclopetarius</name>
    <dbReference type="NCBI Taxonomy" id="280406"/>
    <lineage>
        <taxon>Eukaryota</taxon>
        <taxon>Metazoa</taxon>
        <taxon>Ecdysozoa</taxon>
        <taxon>Arthropoda</taxon>
        <taxon>Chelicerata</taxon>
        <taxon>Arachnida</taxon>
        <taxon>Araneae</taxon>
        <taxon>Araneomorphae</taxon>
        <taxon>Entelegynae</taxon>
        <taxon>Araneoidea</taxon>
        <taxon>Araneidae</taxon>
        <taxon>Larinioides</taxon>
    </lineage>
</organism>
<comment type="caution">
    <text evidence="4">The sequence shown here is derived from an EMBL/GenBank/DDBJ whole genome shotgun (WGS) entry which is preliminary data.</text>
</comment>
<reference evidence="4 5" key="1">
    <citation type="submission" date="2024-04" db="EMBL/GenBank/DDBJ databases">
        <authorList>
            <person name="Rising A."/>
            <person name="Reimegard J."/>
            <person name="Sonavane S."/>
            <person name="Akerstrom W."/>
            <person name="Nylinder S."/>
            <person name="Hedman E."/>
            <person name="Kallberg Y."/>
        </authorList>
    </citation>
    <scope>NUCLEOTIDE SEQUENCE [LARGE SCALE GENOMIC DNA]</scope>
</reference>
<protein>
    <recommendedName>
        <fullName evidence="3">CUB domain-containing protein</fullName>
    </recommendedName>
</protein>
<sequence>PVECRNKRRGLILALKHPVILKRRHNTPTTTYPSLAHKITTLSVRINIMEKSNIFGLSKACVLKVLNFLLLFQSGVTIARGAGRSLNQVKGMNLLKGPSLYSDDSPNDPMQMPPMSLMSQPVVAATYYFSSYRRPVGGLGQSSDPADRCEAADARQGTCYETADCIELGGTPMGRCPQEGVCCIFDVPCGGATSEVVSYFRNPGFPAAYEEEGTCKIRVSKHSDAICQIKLEFLVFDLARPVEGNCSQDMLVVTGQNENNLIPKICGLNNGQHFYVDVEDSGAISLHVTMVGVYGRRFNMKITQLRCISRDAAPPHCLQYHTGTRGAIKSFNYDEPGLLGLGYPNNMDYVICIRKEPGFCSITYQLSSEGRSVAPFAVGALPGATNTATTLTGPVAAECHDDYVLFTGIRVCSGRVSPTAAPNRPTREPNVTSTYILTDATPGPFLVRFVSNGLRNARGFHFTYRQNPCK</sequence>
<dbReference type="PANTHER" id="PTHR33236">
    <property type="entry name" value="INTRAFLAGELLAR TRANSPORT PROTEIN 122 FAMILY PROTEIN-RELATED"/>
    <property type="match status" value="1"/>
</dbReference>
<evidence type="ECO:0000256" key="1">
    <source>
        <dbReference type="ARBA" id="ARBA00023157"/>
    </source>
</evidence>
<dbReference type="InterPro" id="IPR058698">
    <property type="entry name" value="CUB_metazoa"/>
</dbReference>
<dbReference type="Proteomes" id="UP001497382">
    <property type="component" value="Unassembled WGS sequence"/>
</dbReference>
<evidence type="ECO:0000259" key="3">
    <source>
        <dbReference type="PROSITE" id="PS01180"/>
    </source>
</evidence>
<evidence type="ECO:0000313" key="5">
    <source>
        <dbReference type="Proteomes" id="UP001497382"/>
    </source>
</evidence>
<gene>
    <name evidence="4" type="ORF">LARSCL_LOCUS8924</name>
</gene>
<dbReference type="Pfam" id="PF26080">
    <property type="entry name" value="CUB_animal"/>
    <property type="match status" value="1"/>
</dbReference>
<feature type="domain" description="CUB" evidence="3">
    <location>
        <begin position="189"/>
        <end position="267"/>
    </location>
</feature>
<dbReference type="InterPro" id="IPR000859">
    <property type="entry name" value="CUB_dom"/>
</dbReference>
<dbReference type="Pfam" id="PF00431">
    <property type="entry name" value="CUB"/>
    <property type="match status" value="1"/>
</dbReference>
<proteinExistence type="predicted"/>
<accession>A0AAV1ZYS5</accession>
<dbReference type="AlphaFoldDB" id="A0AAV1ZYS5"/>
<dbReference type="PROSITE" id="PS01180">
    <property type="entry name" value="CUB"/>
    <property type="match status" value="1"/>
</dbReference>
<evidence type="ECO:0000256" key="2">
    <source>
        <dbReference type="PROSITE-ProRule" id="PRU00059"/>
    </source>
</evidence>
<feature type="non-terminal residue" evidence="4">
    <location>
        <position position="1"/>
    </location>
</feature>
<keyword evidence="1" id="KW-1015">Disulfide bond</keyword>
<name>A0AAV1ZYS5_9ARAC</name>
<dbReference type="InterPro" id="IPR035914">
    <property type="entry name" value="Sperma_CUB_dom_sf"/>
</dbReference>
<dbReference type="EMBL" id="CAXIEN010000097">
    <property type="protein sequence ID" value="CAL1276940.1"/>
    <property type="molecule type" value="Genomic_DNA"/>
</dbReference>
<keyword evidence="5" id="KW-1185">Reference proteome</keyword>
<dbReference type="Gene3D" id="2.60.120.290">
    <property type="entry name" value="Spermadhesin, CUB domain"/>
    <property type="match status" value="2"/>
</dbReference>
<dbReference type="PANTHER" id="PTHR33236:SF11">
    <property type="entry name" value="CUB DOMAIN-CONTAINING PROTEIN"/>
    <property type="match status" value="1"/>
</dbReference>
<dbReference type="SUPFAM" id="SSF49854">
    <property type="entry name" value="Spermadhesin, CUB domain"/>
    <property type="match status" value="1"/>
</dbReference>
<comment type="caution">
    <text evidence="2">Lacks conserved residue(s) required for the propagation of feature annotation.</text>
</comment>